<keyword evidence="2" id="KW-0808">Transferase</keyword>
<evidence type="ECO:0000259" key="1">
    <source>
        <dbReference type="Pfam" id="PF13649"/>
    </source>
</evidence>
<evidence type="ECO:0000313" key="3">
    <source>
        <dbReference type="Proteomes" id="UP000295136"/>
    </source>
</evidence>
<organism evidence="2 3">
    <name type="scientific">Nonomuraea mesophila</name>
    <dbReference type="NCBI Taxonomy" id="2530382"/>
    <lineage>
        <taxon>Bacteria</taxon>
        <taxon>Bacillati</taxon>
        <taxon>Actinomycetota</taxon>
        <taxon>Actinomycetes</taxon>
        <taxon>Streptosporangiales</taxon>
        <taxon>Streptosporangiaceae</taxon>
        <taxon>Nonomuraea</taxon>
    </lineage>
</organism>
<protein>
    <submittedName>
        <fullName evidence="2">Class I SAM-dependent methyltransferase</fullName>
    </submittedName>
</protein>
<dbReference type="Proteomes" id="UP000295136">
    <property type="component" value="Unassembled WGS sequence"/>
</dbReference>
<gene>
    <name evidence="2" type="ORF">E1295_12530</name>
</gene>
<dbReference type="EMBL" id="SMLD01000025">
    <property type="protein sequence ID" value="TDE55923.1"/>
    <property type="molecule type" value="Genomic_DNA"/>
</dbReference>
<dbReference type="CDD" id="cd02440">
    <property type="entry name" value="AdoMet_MTases"/>
    <property type="match status" value="1"/>
</dbReference>
<dbReference type="InterPro" id="IPR041698">
    <property type="entry name" value="Methyltransf_25"/>
</dbReference>
<sequence length="204" mass="22239">MPKSWSYSFQYKTGMARWAGRLGLELRDLVTSGRISPETHPRVVDLGCGRGEAAVFLAKRGFQVVGVDFSSVALSEARAAAAREGVADRCRFVKGDLTAAHIPGVEGAFDLVIDLGTLDDLQGRAREAMAATVKRLSGPGSLYFLWCVHHDGDLPFTLKGILLRLNPKLVPGEEDDLFGDVFKIERLPSPPPSSYFAGFLMTRQ</sequence>
<dbReference type="RefSeq" id="WP_132630426.1">
    <property type="nucleotide sequence ID" value="NZ_SMLD01000025.1"/>
</dbReference>
<keyword evidence="3" id="KW-1185">Reference proteome</keyword>
<name>A0A4R5FRY3_9ACTN</name>
<dbReference type="GO" id="GO:0032259">
    <property type="term" value="P:methylation"/>
    <property type="evidence" value="ECO:0007669"/>
    <property type="project" value="UniProtKB-KW"/>
</dbReference>
<feature type="domain" description="Methyltransferase" evidence="1">
    <location>
        <begin position="43"/>
        <end position="140"/>
    </location>
</feature>
<dbReference type="Gene3D" id="3.40.50.150">
    <property type="entry name" value="Vaccinia Virus protein VP39"/>
    <property type="match status" value="1"/>
</dbReference>
<reference evidence="2 3" key="1">
    <citation type="submission" date="2019-03" db="EMBL/GenBank/DDBJ databases">
        <title>Draft genome sequences of novel Actinobacteria.</title>
        <authorList>
            <person name="Sahin N."/>
            <person name="Ay H."/>
            <person name="Saygin H."/>
        </authorList>
    </citation>
    <scope>NUCLEOTIDE SEQUENCE [LARGE SCALE GENOMIC DNA]</scope>
    <source>
        <strain evidence="2 3">6K102</strain>
    </source>
</reference>
<accession>A0A4R5FRY3</accession>
<dbReference type="SUPFAM" id="SSF53335">
    <property type="entry name" value="S-adenosyl-L-methionine-dependent methyltransferases"/>
    <property type="match status" value="1"/>
</dbReference>
<keyword evidence="2" id="KW-0489">Methyltransferase</keyword>
<dbReference type="InterPro" id="IPR029063">
    <property type="entry name" value="SAM-dependent_MTases_sf"/>
</dbReference>
<dbReference type="Pfam" id="PF13649">
    <property type="entry name" value="Methyltransf_25"/>
    <property type="match status" value="1"/>
</dbReference>
<dbReference type="PANTHER" id="PTHR43464:SF83">
    <property type="entry name" value="MALONYL-[ACYL-CARRIER PROTEIN] O-METHYLTRANSFERASE"/>
    <property type="match status" value="1"/>
</dbReference>
<proteinExistence type="predicted"/>
<dbReference type="PANTHER" id="PTHR43464">
    <property type="entry name" value="METHYLTRANSFERASE"/>
    <property type="match status" value="1"/>
</dbReference>
<evidence type="ECO:0000313" key="2">
    <source>
        <dbReference type="EMBL" id="TDE55923.1"/>
    </source>
</evidence>
<comment type="caution">
    <text evidence="2">The sequence shown here is derived from an EMBL/GenBank/DDBJ whole genome shotgun (WGS) entry which is preliminary data.</text>
</comment>
<dbReference type="AlphaFoldDB" id="A0A4R5FRY3"/>
<dbReference type="GO" id="GO:0008168">
    <property type="term" value="F:methyltransferase activity"/>
    <property type="evidence" value="ECO:0007669"/>
    <property type="project" value="UniProtKB-KW"/>
</dbReference>